<evidence type="ECO:0000256" key="1">
    <source>
        <dbReference type="ARBA" id="ARBA00005280"/>
    </source>
</evidence>
<protein>
    <recommendedName>
        <fullName evidence="5">Transmembrane protein 70 homolog, mitochondrial</fullName>
    </recommendedName>
</protein>
<organism evidence="3 4">
    <name type="scientific">Brassicogethes aeneus</name>
    <name type="common">Rape pollen beetle</name>
    <name type="synonym">Meligethes aeneus</name>
    <dbReference type="NCBI Taxonomy" id="1431903"/>
    <lineage>
        <taxon>Eukaryota</taxon>
        <taxon>Metazoa</taxon>
        <taxon>Ecdysozoa</taxon>
        <taxon>Arthropoda</taxon>
        <taxon>Hexapoda</taxon>
        <taxon>Insecta</taxon>
        <taxon>Pterygota</taxon>
        <taxon>Neoptera</taxon>
        <taxon>Endopterygota</taxon>
        <taxon>Coleoptera</taxon>
        <taxon>Polyphaga</taxon>
        <taxon>Cucujiformia</taxon>
        <taxon>Nitidulidae</taxon>
        <taxon>Meligethinae</taxon>
        <taxon>Brassicogethes</taxon>
    </lineage>
</organism>
<dbReference type="EMBL" id="OV121132">
    <property type="protein sequence ID" value="CAH0547247.1"/>
    <property type="molecule type" value="Genomic_DNA"/>
</dbReference>
<name>A0A9P0ASJ5_BRAAE</name>
<dbReference type="PANTHER" id="PTHR13281:SF0">
    <property type="entry name" value="TRANSMEMBRANE PROTEIN 70, MITOCHONDRIAL"/>
    <property type="match status" value="1"/>
</dbReference>
<keyword evidence="2" id="KW-0812">Transmembrane</keyword>
<reference evidence="3" key="1">
    <citation type="submission" date="2021-12" db="EMBL/GenBank/DDBJ databases">
        <authorList>
            <person name="King R."/>
        </authorList>
    </citation>
    <scope>NUCLEOTIDE SEQUENCE</scope>
</reference>
<evidence type="ECO:0008006" key="5">
    <source>
        <dbReference type="Google" id="ProtNLM"/>
    </source>
</evidence>
<evidence type="ECO:0000313" key="4">
    <source>
        <dbReference type="Proteomes" id="UP001154078"/>
    </source>
</evidence>
<dbReference type="InterPro" id="IPR009724">
    <property type="entry name" value="TMEM70"/>
</dbReference>
<accession>A0A9P0ASJ5</accession>
<dbReference type="GO" id="GO:0033615">
    <property type="term" value="P:mitochondrial proton-transporting ATP synthase complex assembly"/>
    <property type="evidence" value="ECO:0007669"/>
    <property type="project" value="TreeGrafter"/>
</dbReference>
<dbReference type="Pfam" id="PF06979">
    <property type="entry name" value="TMEM70"/>
    <property type="match status" value="1"/>
</dbReference>
<keyword evidence="2" id="KW-0472">Membrane</keyword>
<keyword evidence="2" id="KW-1133">Transmembrane helix</keyword>
<evidence type="ECO:0000313" key="3">
    <source>
        <dbReference type="EMBL" id="CAH0547247.1"/>
    </source>
</evidence>
<feature type="transmembrane region" description="Helical" evidence="2">
    <location>
        <begin position="96"/>
        <end position="121"/>
    </location>
</feature>
<dbReference type="GO" id="GO:0031966">
    <property type="term" value="C:mitochondrial membrane"/>
    <property type="evidence" value="ECO:0007669"/>
    <property type="project" value="TreeGrafter"/>
</dbReference>
<gene>
    <name evidence="3" type="ORF">MELIAE_LOCUS1271</name>
</gene>
<proteinExistence type="inferred from homology"/>
<dbReference type="PANTHER" id="PTHR13281">
    <property type="entry name" value="TRANSMEMBRANE PROTEIN 70, MITOCHONDRIAL"/>
    <property type="match status" value="1"/>
</dbReference>
<feature type="transmembrane region" description="Helical" evidence="2">
    <location>
        <begin position="71"/>
        <end position="90"/>
    </location>
</feature>
<dbReference type="InterPro" id="IPR045325">
    <property type="entry name" value="TMEM70/TMEM186/TMEM223"/>
</dbReference>
<dbReference type="OrthoDB" id="156886at2759"/>
<sequence>MSFKVCIRLLSQAIKHNNLNAQLFNASSKIKTSKCHIPSISFVHQYSTKAKEEANDRKPVYYGVLTPQIKAVKFFSLSSSFVGLAAQPFLYNELSALGNVGIIVAAYSFIGFFTLVTPLMLHFITKKYVTHVEYNIRTGNYIAKTVNFFCVTKELEFKPKDVVVPDVAGMFTTFEAKGKALFMDPRHFDDPTHYEKIMGYDKPIDFKLYDTPSNEKKN</sequence>
<comment type="similarity">
    <text evidence="1">Belongs to the TMEM70 family.</text>
</comment>
<evidence type="ECO:0000256" key="2">
    <source>
        <dbReference type="SAM" id="Phobius"/>
    </source>
</evidence>
<dbReference type="Proteomes" id="UP001154078">
    <property type="component" value="Chromosome 1"/>
</dbReference>
<keyword evidence="4" id="KW-1185">Reference proteome</keyword>
<dbReference type="AlphaFoldDB" id="A0A9P0ASJ5"/>